<dbReference type="AlphaFoldDB" id="A0A6A6K4N7"/>
<keyword evidence="3" id="KW-1185">Reference proteome</keyword>
<dbReference type="Proteomes" id="UP000467840">
    <property type="component" value="Chromosome 12"/>
</dbReference>
<accession>A0A6A6K4N7</accession>
<name>A0A6A6K4N7_HEVBR</name>
<comment type="caution">
    <text evidence="2">The sequence shown here is derived from an EMBL/GenBank/DDBJ whole genome shotgun (WGS) entry which is preliminary data.</text>
</comment>
<organism evidence="2 3">
    <name type="scientific">Hevea brasiliensis</name>
    <name type="common">Para rubber tree</name>
    <name type="synonym">Siphonia brasiliensis</name>
    <dbReference type="NCBI Taxonomy" id="3981"/>
    <lineage>
        <taxon>Eukaryota</taxon>
        <taxon>Viridiplantae</taxon>
        <taxon>Streptophyta</taxon>
        <taxon>Embryophyta</taxon>
        <taxon>Tracheophyta</taxon>
        <taxon>Spermatophyta</taxon>
        <taxon>Magnoliopsida</taxon>
        <taxon>eudicotyledons</taxon>
        <taxon>Gunneridae</taxon>
        <taxon>Pentapetalae</taxon>
        <taxon>rosids</taxon>
        <taxon>fabids</taxon>
        <taxon>Malpighiales</taxon>
        <taxon>Euphorbiaceae</taxon>
        <taxon>Crotonoideae</taxon>
        <taxon>Micrandreae</taxon>
        <taxon>Hevea</taxon>
    </lineage>
</organism>
<proteinExistence type="predicted"/>
<dbReference type="PANTHER" id="PTHR47481:SF21">
    <property type="entry name" value="BASIC-LEUCINE ZIPPER TRANSCRIPTION FACTOR Q-RELATED"/>
    <property type="match status" value="1"/>
</dbReference>
<dbReference type="PANTHER" id="PTHR47481">
    <property type="match status" value="1"/>
</dbReference>
<evidence type="ECO:0000313" key="3">
    <source>
        <dbReference type="Proteomes" id="UP000467840"/>
    </source>
</evidence>
<evidence type="ECO:0000256" key="1">
    <source>
        <dbReference type="SAM" id="MobiDB-lite"/>
    </source>
</evidence>
<sequence>MAKQMGGVSLKGEEEPLYINKSRRNNKQHATSGSKRNDDKVKRHQGSSNHMTGDKEKLQSLLEYKGSRVVVTANNSKLSIAHIGMKKNLLSVAQLTSSSHFILFGPQDVKVYRDLKNSKNPIVKMPRSQQRHGPSCKWGTNKSATRILSLREKLSKAKRDSRPISEYLQFVKSITEERSLCGSPVADVDHVVHVLSGVGTEFHDIAAAIHARDTVISFDEL</sequence>
<reference evidence="2 3" key="1">
    <citation type="journal article" date="2020" name="Mol. Plant">
        <title>The Chromosome-Based Rubber Tree Genome Provides New Insights into Spurge Genome Evolution and Rubber Biosynthesis.</title>
        <authorList>
            <person name="Liu J."/>
            <person name="Shi C."/>
            <person name="Shi C.C."/>
            <person name="Li W."/>
            <person name="Zhang Q.J."/>
            <person name="Zhang Y."/>
            <person name="Li K."/>
            <person name="Lu H.F."/>
            <person name="Shi C."/>
            <person name="Zhu S.T."/>
            <person name="Xiao Z.Y."/>
            <person name="Nan H."/>
            <person name="Yue Y."/>
            <person name="Zhu X.G."/>
            <person name="Wu Y."/>
            <person name="Hong X.N."/>
            <person name="Fan G.Y."/>
            <person name="Tong Y."/>
            <person name="Zhang D."/>
            <person name="Mao C.L."/>
            <person name="Liu Y.L."/>
            <person name="Hao S.J."/>
            <person name="Liu W.Q."/>
            <person name="Lv M.Q."/>
            <person name="Zhang H.B."/>
            <person name="Liu Y."/>
            <person name="Hu-Tang G.R."/>
            <person name="Wang J.P."/>
            <person name="Wang J.H."/>
            <person name="Sun Y.H."/>
            <person name="Ni S.B."/>
            <person name="Chen W.B."/>
            <person name="Zhang X.C."/>
            <person name="Jiao Y.N."/>
            <person name="Eichler E.E."/>
            <person name="Li G.H."/>
            <person name="Liu X."/>
            <person name="Gao L.Z."/>
        </authorList>
    </citation>
    <scope>NUCLEOTIDE SEQUENCE [LARGE SCALE GENOMIC DNA]</scope>
    <source>
        <strain evidence="3">cv. GT1</strain>
        <tissue evidence="2">Leaf</tissue>
    </source>
</reference>
<gene>
    <name evidence="2" type="ORF">GH714_012534</name>
</gene>
<evidence type="ECO:0000313" key="2">
    <source>
        <dbReference type="EMBL" id="KAF2283627.1"/>
    </source>
</evidence>
<dbReference type="EMBL" id="JAAGAX010000018">
    <property type="protein sequence ID" value="KAF2283627.1"/>
    <property type="molecule type" value="Genomic_DNA"/>
</dbReference>
<protein>
    <submittedName>
        <fullName evidence="2">Uncharacterized protein</fullName>
    </submittedName>
</protein>
<feature type="region of interest" description="Disordered" evidence="1">
    <location>
        <begin position="1"/>
        <end position="55"/>
    </location>
</feature>